<evidence type="ECO:0000313" key="9">
    <source>
        <dbReference type="Proteomes" id="UP001165367"/>
    </source>
</evidence>
<evidence type="ECO:0000256" key="5">
    <source>
        <dbReference type="SAM" id="Phobius"/>
    </source>
</evidence>
<dbReference type="SMART" id="SM00028">
    <property type="entry name" value="TPR"/>
    <property type="match status" value="4"/>
</dbReference>
<dbReference type="Pfam" id="PF13181">
    <property type="entry name" value="TPR_8"/>
    <property type="match status" value="1"/>
</dbReference>
<dbReference type="Gene3D" id="1.25.40.10">
    <property type="entry name" value="Tetratricopeptide repeat domain"/>
    <property type="match status" value="2"/>
</dbReference>
<dbReference type="InterPro" id="IPR019734">
    <property type="entry name" value="TPR_rpt"/>
</dbReference>
<keyword evidence="5" id="KW-1133">Transmembrane helix</keyword>
<dbReference type="InterPro" id="IPR036890">
    <property type="entry name" value="HATPase_C_sf"/>
</dbReference>
<sequence>MKLFLTACSFLVSGVLLQLNAQQEIMQQIAQIRKMPLDTSHVNSLRRLGGQITDSTLSKQLLDEALQKSLQVGHVNTITDCYRVLGVWYSSYDLKDSALHYYRLSMQSAEKNDNLFLIAGAQFNMGNIYYWQGKYDSCIIYYQRAATVYEGQEILKDKSVTEKQLDRRKSDLYGNMSAVFNMLKNLTKADEYIDKAIAISKKYNSSAAADALAFYMQTKADNYTANGFVERALRTRLEFLGQMQEGQNAKVYLQQSYQNISREYFSLDKIDSSRIYADKSLELASLLKVPGAIAASNWQLGRIAMKNEQYGQAEKYLMQTKDFYESSTDPAEQKGYYDVMRELNFKLGKYKEAYLFFEKYQEINDSLLLSEKAREFAEREVRYETEKKETQIGLQKSEIRQKNVLNYFLIGSSLALIVIFFLTYRNYKNRQQLQQQRIGELETEKQLAATQFLLQGQEEERSRLAKDLHDGLGGLLSGVKLQLGAMKGNLVLNDTNTIAFDRTLTKLDESISEMRRVAHNMMPEALLKLGLKQAVYDYCESLSHDQAFRINCEVHGFDMRMNSSSEMVLYRIVQELLNNAVKHSGASGIMVQLMRQEDGVVTITVEDNGKGFDMANTDVLRSAGVRNIQSRVKYLNGTMDIKSAPGKGVSVYIECKVV</sequence>
<dbReference type="PROSITE" id="PS50109">
    <property type="entry name" value="HIS_KIN"/>
    <property type="match status" value="1"/>
</dbReference>
<dbReference type="SMART" id="SM00387">
    <property type="entry name" value="HATPase_c"/>
    <property type="match status" value="1"/>
</dbReference>
<organism evidence="8 9">
    <name type="scientific">Terrimonas ginsenosidimutans</name>
    <dbReference type="NCBI Taxonomy" id="2908004"/>
    <lineage>
        <taxon>Bacteria</taxon>
        <taxon>Pseudomonadati</taxon>
        <taxon>Bacteroidota</taxon>
        <taxon>Chitinophagia</taxon>
        <taxon>Chitinophagales</taxon>
        <taxon>Chitinophagaceae</taxon>
        <taxon>Terrimonas</taxon>
    </lineage>
</organism>
<evidence type="ECO:0000256" key="3">
    <source>
        <dbReference type="ARBA" id="ARBA00023012"/>
    </source>
</evidence>
<feature type="repeat" description="TPR" evidence="4">
    <location>
        <begin position="119"/>
        <end position="152"/>
    </location>
</feature>
<evidence type="ECO:0000256" key="2">
    <source>
        <dbReference type="ARBA" id="ARBA00022777"/>
    </source>
</evidence>
<proteinExistence type="predicted"/>
<accession>A0ABS9KPR6</accession>
<dbReference type="SUPFAM" id="SSF48452">
    <property type="entry name" value="TPR-like"/>
    <property type="match status" value="2"/>
</dbReference>
<evidence type="ECO:0000256" key="1">
    <source>
        <dbReference type="ARBA" id="ARBA00022679"/>
    </source>
</evidence>
<dbReference type="EMBL" id="JAKLTR010000004">
    <property type="protein sequence ID" value="MCG2614304.1"/>
    <property type="molecule type" value="Genomic_DNA"/>
</dbReference>
<dbReference type="InterPro" id="IPR005467">
    <property type="entry name" value="His_kinase_dom"/>
</dbReference>
<dbReference type="Gene3D" id="3.30.565.10">
    <property type="entry name" value="Histidine kinase-like ATPase, C-terminal domain"/>
    <property type="match status" value="1"/>
</dbReference>
<dbReference type="PANTHER" id="PTHR24421">
    <property type="entry name" value="NITRATE/NITRITE SENSOR PROTEIN NARX-RELATED"/>
    <property type="match status" value="1"/>
</dbReference>
<dbReference type="InterPro" id="IPR011990">
    <property type="entry name" value="TPR-like_helical_dom_sf"/>
</dbReference>
<dbReference type="PROSITE" id="PS50005">
    <property type="entry name" value="TPR"/>
    <property type="match status" value="1"/>
</dbReference>
<dbReference type="RefSeq" id="WP_237870601.1">
    <property type="nucleotide sequence ID" value="NZ_JAKLTR010000004.1"/>
</dbReference>
<dbReference type="InterPro" id="IPR011712">
    <property type="entry name" value="Sig_transdc_His_kin_sub3_dim/P"/>
</dbReference>
<reference evidence="8" key="1">
    <citation type="submission" date="2022-01" db="EMBL/GenBank/DDBJ databases">
        <authorList>
            <person name="Jo J.-H."/>
            <person name="Im W.-T."/>
        </authorList>
    </citation>
    <scope>NUCLEOTIDE SEQUENCE</scope>
    <source>
        <strain evidence="8">NA20</strain>
    </source>
</reference>
<dbReference type="Proteomes" id="UP001165367">
    <property type="component" value="Unassembled WGS sequence"/>
</dbReference>
<evidence type="ECO:0000259" key="7">
    <source>
        <dbReference type="PROSITE" id="PS50109"/>
    </source>
</evidence>
<protein>
    <submittedName>
        <fullName evidence="8">Histidine kinase</fullName>
    </submittedName>
</protein>
<dbReference type="Pfam" id="PF07730">
    <property type="entry name" value="HisKA_3"/>
    <property type="match status" value="1"/>
</dbReference>
<gene>
    <name evidence="8" type="ORF">LZZ85_08420</name>
</gene>
<keyword evidence="4" id="KW-0802">TPR repeat</keyword>
<feature type="chain" id="PRO_5045249349" evidence="6">
    <location>
        <begin position="22"/>
        <end position="658"/>
    </location>
</feature>
<dbReference type="InterPro" id="IPR050482">
    <property type="entry name" value="Sensor_HK_TwoCompSys"/>
</dbReference>
<keyword evidence="5" id="KW-0812">Transmembrane</keyword>
<keyword evidence="3" id="KW-0902">Two-component regulatory system</keyword>
<keyword evidence="1" id="KW-0808">Transferase</keyword>
<keyword evidence="9" id="KW-1185">Reference proteome</keyword>
<comment type="caution">
    <text evidence="8">The sequence shown here is derived from an EMBL/GenBank/DDBJ whole genome shotgun (WGS) entry which is preliminary data.</text>
</comment>
<dbReference type="SUPFAM" id="SSF55874">
    <property type="entry name" value="ATPase domain of HSP90 chaperone/DNA topoisomerase II/histidine kinase"/>
    <property type="match status" value="1"/>
</dbReference>
<dbReference type="Gene3D" id="1.20.5.1930">
    <property type="match status" value="1"/>
</dbReference>
<feature type="domain" description="Histidine kinase" evidence="7">
    <location>
        <begin position="569"/>
        <end position="658"/>
    </location>
</feature>
<keyword evidence="2 8" id="KW-0418">Kinase</keyword>
<dbReference type="InterPro" id="IPR003594">
    <property type="entry name" value="HATPase_dom"/>
</dbReference>
<evidence type="ECO:0000256" key="6">
    <source>
        <dbReference type="SAM" id="SignalP"/>
    </source>
</evidence>
<feature type="transmembrane region" description="Helical" evidence="5">
    <location>
        <begin position="404"/>
        <end position="424"/>
    </location>
</feature>
<evidence type="ECO:0000313" key="8">
    <source>
        <dbReference type="EMBL" id="MCG2614304.1"/>
    </source>
</evidence>
<feature type="signal peptide" evidence="6">
    <location>
        <begin position="1"/>
        <end position="21"/>
    </location>
</feature>
<dbReference type="CDD" id="cd16917">
    <property type="entry name" value="HATPase_UhpB-NarQ-NarX-like"/>
    <property type="match status" value="1"/>
</dbReference>
<keyword evidence="5" id="KW-0472">Membrane</keyword>
<dbReference type="GO" id="GO:0016301">
    <property type="term" value="F:kinase activity"/>
    <property type="evidence" value="ECO:0007669"/>
    <property type="project" value="UniProtKB-KW"/>
</dbReference>
<dbReference type="Pfam" id="PF02518">
    <property type="entry name" value="HATPase_c"/>
    <property type="match status" value="1"/>
</dbReference>
<name>A0ABS9KPR6_9BACT</name>
<keyword evidence="6" id="KW-0732">Signal</keyword>
<evidence type="ECO:0000256" key="4">
    <source>
        <dbReference type="PROSITE-ProRule" id="PRU00339"/>
    </source>
</evidence>